<keyword evidence="1" id="KW-1185">Reference proteome</keyword>
<proteinExistence type="predicted"/>
<organism evidence="1 2">
    <name type="scientific">Nicotiana tabacum</name>
    <name type="common">Common tobacco</name>
    <dbReference type="NCBI Taxonomy" id="4097"/>
    <lineage>
        <taxon>Eukaryota</taxon>
        <taxon>Viridiplantae</taxon>
        <taxon>Streptophyta</taxon>
        <taxon>Embryophyta</taxon>
        <taxon>Tracheophyta</taxon>
        <taxon>Spermatophyta</taxon>
        <taxon>Magnoliopsida</taxon>
        <taxon>eudicotyledons</taxon>
        <taxon>Gunneridae</taxon>
        <taxon>Pentapetalae</taxon>
        <taxon>asterids</taxon>
        <taxon>lamiids</taxon>
        <taxon>Solanales</taxon>
        <taxon>Solanaceae</taxon>
        <taxon>Nicotianoideae</taxon>
        <taxon>Nicotianeae</taxon>
        <taxon>Nicotiana</taxon>
    </lineage>
</organism>
<sequence length="105" mass="11956">MQLDIDALEDNHTWDMIILPKGKKALPCKCVYKVKHNSDESVEGLKARLVVKGDILGEGIDYTETFFPMVKMTTIRCLLTIAVKKNWPIHQMDVNNAFLHGTLQE</sequence>
<accession>A0AC58SSZ5</accession>
<protein>
    <submittedName>
        <fullName evidence="2">Mitochondrial protein AtMg00820</fullName>
    </submittedName>
</protein>
<gene>
    <name evidence="2" type="primary">LOC142170159</name>
</gene>
<reference evidence="2" key="2">
    <citation type="submission" date="2025-08" db="UniProtKB">
        <authorList>
            <consortium name="RefSeq"/>
        </authorList>
    </citation>
    <scope>IDENTIFICATION</scope>
    <source>
        <tissue evidence="2">Leaf</tissue>
    </source>
</reference>
<dbReference type="Proteomes" id="UP000790787">
    <property type="component" value="Chromosome 16"/>
</dbReference>
<reference evidence="1" key="1">
    <citation type="journal article" date="2014" name="Nat. Commun.">
        <title>The tobacco genome sequence and its comparison with those of tomato and potato.</title>
        <authorList>
            <person name="Sierro N."/>
            <person name="Battey J.N."/>
            <person name="Ouadi S."/>
            <person name="Bakaher N."/>
            <person name="Bovet L."/>
            <person name="Willig A."/>
            <person name="Goepfert S."/>
            <person name="Peitsch M.C."/>
            <person name="Ivanov N.V."/>
        </authorList>
    </citation>
    <scope>NUCLEOTIDE SEQUENCE [LARGE SCALE GENOMIC DNA]</scope>
</reference>
<name>A0AC58SSZ5_TOBAC</name>
<dbReference type="RefSeq" id="XP_075088091.1">
    <property type="nucleotide sequence ID" value="XM_075231990.1"/>
</dbReference>
<evidence type="ECO:0000313" key="1">
    <source>
        <dbReference type="Proteomes" id="UP000790787"/>
    </source>
</evidence>
<evidence type="ECO:0000313" key="2">
    <source>
        <dbReference type="RefSeq" id="XP_075088091.1"/>
    </source>
</evidence>